<reference evidence="2" key="1">
    <citation type="journal article" date="2019" name="Int. J. Syst. Evol. Microbiol.">
        <title>The Global Catalogue of Microorganisms (GCM) 10K type strain sequencing project: providing services to taxonomists for standard genome sequencing and annotation.</title>
        <authorList>
            <consortium name="The Broad Institute Genomics Platform"/>
            <consortium name="The Broad Institute Genome Sequencing Center for Infectious Disease"/>
            <person name="Wu L."/>
            <person name="Ma J."/>
        </authorList>
    </citation>
    <scope>NUCLEOTIDE SEQUENCE [LARGE SCALE GENOMIC DNA]</scope>
    <source>
        <strain evidence="2">CCUG 61948</strain>
    </source>
</reference>
<name>A0ABW3B760_9FLAO</name>
<gene>
    <name evidence="1" type="ORF">ACFQZJ_13740</name>
</gene>
<protein>
    <recommendedName>
        <fullName evidence="3">Lipoprotein</fullName>
    </recommendedName>
</protein>
<evidence type="ECO:0000313" key="2">
    <source>
        <dbReference type="Proteomes" id="UP001597012"/>
    </source>
</evidence>
<evidence type="ECO:0008006" key="3">
    <source>
        <dbReference type="Google" id="ProtNLM"/>
    </source>
</evidence>
<sequence>MKERIKVGFLMLRLVLPLFCMSLGLFTSCKTKKNSFNEQTAASNMVLILQDDHSGATAEELLIIKNQKSLQTFFAKINKTRKPGLPLPEIDFKSNMLLVWCAGETTEARPGLIFLKETPESYTVSKVIPKKKSKNKAVTSPFLIYRLPLSDKKIIIE</sequence>
<organism evidence="1 2">
    <name type="scientific">Maribacter chungangensis</name>
    <dbReference type="NCBI Taxonomy" id="1069117"/>
    <lineage>
        <taxon>Bacteria</taxon>
        <taxon>Pseudomonadati</taxon>
        <taxon>Bacteroidota</taxon>
        <taxon>Flavobacteriia</taxon>
        <taxon>Flavobacteriales</taxon>
        <taxon>Flavobacteriaceae</taxon>
        <taxon>Maribacter</taxon>
    </lineage>
</organism>
<dbReference type="PROSITE" id="PS51257">
    <property type="entry name" value="PROKAR_LIPOPROTEIN"/>
    <property type="match status" value="1"/>
</dbReference>
<dbReference type="EMBL" id="JBHTHY010000012">
    <property type="protein sequence ID" value="MFD0798529.1"/>
    <property type="molecule type" value="Genomic_DNA"/>
</dbReference>
<dbReference type="RefSeq" id="WP_379935505.1">
    <property type="nucleotide sequence ID" value="NZ_JBHTHY010000012.1"/>
</dbReference>
<evidence type="ECO:0000313" key="1">
    <source>
        <dbReference type="EMBL" id="MFD0798529.1"/>
    </source>
</evidence>
<proteinExistence type="predicted"/>
<accession>A0ABW3B760</accession>
<keyword evidence="2" id="KW-1185">Reference proteome</keyword>
<dbReference type="Proteomes" id="UP001597012">
    <property type="component" value="Unassembled WGS sequence"/>
</dbReference>
<comment type="caution">
    <text evidence="1">The sequence shown here is derived from an EMBL/GenBank/DDBJ whole genome shotgun (WGS) entry which is preliminary data.</text>
</comment>